<dbReference type="InterPro" id="IPR052200">
    <property type="entry name" value="Protoporphyrinogen_IX_DH"/>
</dbReference>
<dbReference type="InterPro" id="IPR008254">
    <property type="entry name" value="Flavodoxin/NO_synth"/>
</dbReference>
<dbReference type="GO" id="GO:0006783">
    <property type="term" value="P:heme biosynthetic process"/>
    <property type="evidence" value="ECO:0007669"/>
    <property type="project" value="TreeGrafter"/>
</dbReference>
<feature type="domain" description="Flavodoxin-like" evidence="1">
    <location>
        <begin position="4"/>
        <end position="136"/>
    </location>
</feature>
<dbReference type="NCBIfam" id="NF008316">
    <property type="entry name" value="PRK11104.1"/>
    <property type="match status" value="1"/>
</dbReference>
<dbReference type="PROSITE" id="PS50902">
    <property type="entry name" value="FLAVODOXIN_LIKE"/>
    <property type="match status" value="1"/>
</dbReference>
<dbReference type="EMBL" id="JAAVMB010000002">
    <property type="protein sequence ID" value="NKC66985.1"/>
    <property type="molecule type" value="Genomic_DNA"/>
</dbReference>
<reference evidence="2 3" key="1">
    <citation type="submission" date="2020-03" db="EMBL/GenBank/DDBJ databases">
        <title>Bacterial samples isolated from urine from healthy bovine heifers (Gyr breed).</title>
        <authorList>
            <person name="Giannattasio-Ferraz S."/>
            <person name="Maskeri L."/>
            <person name="Penido A."/>
            <person name="Barbosa-Stancioli E.F."/>
            <person name="Putonti C."/>
        </authorList>
    </citation>
    <scope>NUCLEOTIDE SEQUENCE [LARGE SCALE GENOMIC DNA]</scope>
    <source>
        <strain evidence="2 3">UFMG-H7</strain>
    </source>
</reference>
<proteinExistence type="predicted"/>
<name>A0A7X6I2A0_9ENTE</name>
<sequence length="136" mass="15831">MSKVLIAYSTVDGQTLKISQRISEEIKEEVVIKSFEEINSLIEYDKIIVASSIRYGKFPKSLYKFVESNQQQLEEKQADFFGVNLIARTPEKCLIENNVYVRKFLESISWEPHHVEIFAGALKYTKYRAFDKLLIS</sequence>
<keyword evidence="2" id="KW-0560">Oxidoreductase</keyword>
<dbReference type="Gene3D" id="3.40.50.360">
    <property type="match status" value="1"/>
</dbReference>
<dbReference type="Proteomes" id="UP000521358">
    <property type="component" value="Unassembled WGS sequence"/>
</dbReference>
<gene>
    <name evidence="2" type="primary">hemG</name>
    <name evidence="2" type="ORF">HED35_02675</name>
</gene>
<dbReference type="InterPro" id="IPR026816">
    <property type="entry name" value="Flavodoxin_dom"/>
</dbReference>
<dbReference type="Pfam" id="PF12724">
    <property type="entry name" value="Flavodoxin_5"/>
    <property type="match status" value="1"/>
</dbReference>
<evidence type="ECO:0000259" key="1">
    <source>
        <dbReference type="PROSITE" id="PS50902"/>
    </source>
</evidence>
<evidence type="ECO:0000313" key="3">
    <source>
        <dbReference type="Proteomes" id="UP000521358"/>
    </source>
</evidence>
<dbReference type="InterPro" id="IPR029039">
    <property type="entry name" value="Flavoprotein-like_sf"/>
</dbReference>
<dbReference type="GO" id="GO:0010181">
    <property type="term" value="F:FMN binding"/>
    <property type="evidence" value="ECO:0007669"/>
    <property type="project" value="InterPro"/>
</dbReference>
<accession>A0A7X6I2A0</accession>
<protein>
    <submittedName>
        <fullName evidence="2">Menaquinone-dependent protoporphyrinogen IX dehydrogenase</fullName>
        <ecNumber evidence="2">1.3.5.3</ecNumber>
    </submittedName>
</protein>
<dbReference type="PANTHER" id="PTHR38030:SF2">
    <property type="entry name" value="PROTOPORPHYRINOGEN IX DEHYDROGENASE [QUINONE]"/>
    <property type="match status" value="1"/>
</dbReference>
<evidence type="ECO:0000313" key="2">
    <source>
        <dbReference type="EMBL" id="NKC66985.1"/>
    </source>
</evidence>
<comment type="caution">
    <text evidence="2">The sequence shown here is derived from an EMBL/GenBank/DDBJ whole genome shotgun (WGS) entry which is preliminary data.</text>
</comment>
<organism evidence="2 3">
    <name type="scientific">Vagococcus fluvialis</name>
    <dbReference type="NCBI Taxonomy" id="2738"/>
    <lineage>
        <taxon>Bacteria</taxon>
        <taxon>Bacillati</taxon>
        <taxon>Bacillota</taxon>
        <taxon>Bacilli</taxon>
        <taxon>Lactobacillales</taxon>
        <taxon>Enterococcaceae</taxon>
        <taxon>Vagococcus</taxon>
    </lineage>
</organism>
<dbReference type="EC" id="1.3.5.3" evidence="2"/>
<dbReference type="RefSeq" id="WP_167806267.1">
    <property type="nucleotide sequence ID" value="NZ_JAAVMB010000002.1"/>
</dbReference>
<dbReference type="PANTHER" id="PTHR38030">
    <property type="entry name" value="PROTOPORPHYRINOGEN IX DEHYDROGENASE [MENAQUINONE]"/>
    <property type="match status" value="1"/>
</dbReference>
<dbReference type="GO" id="GO:0016651">
    <property type="term" value="F:oxidoreductase activity, acting on NAD(P)H"/>
    <property type="evidence" value="ECO:0007669"/>
    <property type="project" value="UniProtKB-ARBA"/>
</dbReference>
<dbReference type="AlphaFoldDB" id="A0A7X6I2A0"/>
<dbReference type="GO" id="GO:0070819">
    <property type="term" value="F:menaquinone-dependent protoporphyrinogen oxidase activity"/>
    <property type="evidence" value="ECO:0007669"/>
    <property type="project" value="TreeGrafter"/>
</dbReference>
<dbReference type="SUPFAM" id="SSF52218">
    <property type="entry name" value="Flavoproteins"/>
    <property type="match status" value="1"/>
</dbReference>